<dbReference type="EC" id="3.6.5.4" evidence="9"/>
<dbReference type="Gene3D" id="1.10.260.30">
    <property type="entry name" value="Signal recognition particle, SRP54 subunit, M-domain"/>
    <property type="match status" value="1"/>
</dbReference>
<dbReference type="SMART" id="SM00382">
    <property type="entry name" value="AAA"/>
    <property type="match status" value="1"/>
</dbReference>
<dbReference type="Pfam" id="PF00448">
    <property type="entry name" value="SRP54"/>
    <property type="match status" value="1"/>
</dbReference>
<evidence type="ECO:0000256" key="5">
    <source>
        <dbReference type="ARBA" id="ARBA00023134"/>
    </source>
</evidence>
<evidence type="ECO:0000256" key="2">
    <source>
        <dbReference type="ARBA" id="ARBA00022741"/>
    </source>
</evidence>
<dbReference type="GO" id="GO:0006614">
    <property type="term" value="P:SRP-dependent cotranslational protein targeting to membrane"/>
    <property type="evidence" value="ECO:0007669"/>
    <property type="project" value="InterPro"/>
</dbReference>
<feature type="binding site" evidence="9">
    <location>
        <begin position="107"/>
        <end position="114"/>
    </location>
    <ligand>
        <name>GTP</name>
        <dbReference type="ChEBI" id="CHEBI:37565"/>
    </ligand>
</feature>
<protein>
    <recommendedName>
        <fullName evidence="9">Signal recognition particle protein</fullName>
        <ecNumber evidence="9">3.6.5.4</ecNumber>
    </recommendedName>
    <alternativeName>
        <fullName evidence="9">Fifty-four homolog</fullName>
    </alternativeName>
</protein>
<dbReference type="Gene3D" id="1.20.120.140">
    <property type="entry name" value="Signal recognition particle SRP54, nucleotide-binding domain"/>
    <property type="match status" value="1"/>
</dbReference>
<proteinExistence type="inferred from homology"/>
<comment type="subunit">
    <text evidence="9">Part of the signal recognition particle protein translocation system, which is composed of SRP and FtsY.</text>
</comment>
<dbReference type="FunFam" id="3.40.50.300:FF:000022">
    <property type="entry name" value="Signal recognition particle 54 kDa subunit"/>
    <property type="match status" value="1"/>
</dbReference>
<dbReference type="InterPro" id="IPR013822">
    <property type="entry name" value="Signal_recog_particl_SRP54_hlx"/>
</dbReference>
<dbReference type="GO" id="GO:0008312">
    <property type="term" value="F:7S RNA binding"/>
    <property type="evidence" value="ECO:0007669"/>
    <property type="project" value="InterPro"/>
</dbReference>
<dbReference type="HAMAP" id="MF_00306">
    <property type="entry name" value="SRP54"/>
    <property type="match status" value="1"/>
</dbReference>
<comment type="similarity">
    <text evidence="1 9">Belongs to the GTP-binding SRP family. SRP54 subfamily.</text>
</comment>
<keyword evidence="4 9" id="KW-0694">RNA-binding</keyword>
<dbReference type="Gene3D" id="3.40.50.300">
    <property type="entry name" value="P-loop containing nucleotide triphosphate hydrolases"/>
    <property type="match status" value="1"/>
</dbReference>
<evidence type="ECO:0000259" key="10">
    <source>
        <dbReference type="PROSITE" id="PS00300"/>
    </source>
</evidence>
<comment type="subcellular location">
    <subcellularLocation>
        <location evidence="9">Cytoplasm</location>
    </subcellularLocation>
    <text evidence="9">The SRP-RNC complex is targeted to the cytoplasmic membrane.</text>
</comment>
<dbReference type="AlphaFoldDB" id="A0A1W2CQR4"/>
<dbReference type="OrthoDB" id="9804720at2"/>
<dbReference type="SMART" id="SM00962">
    <property type="entry name" value="SRP54"/>
    <property type="match status" value="1"/>
</dbReference>
<dbReference type="InterPro" id="IPR036891">
    <property type="entry name" value="Signal_recog_part_SRP54_M_sf"/>
</dbReference>
<keyword evidence="3 9" id="KW-0378">Hydrolase</keyword>
<dbReference type="InterPro" id="IPR027417">
    <property type="entry name" value="P-loop_NTPase"/>
</dbReference>
<feature type="binding site" evidence="9">
    <location>
        <begin position="247"/>
        <end position="250"/>
    </location>
    <ligand>
        <name>GTP</name>
        <dbReference type="ChEBI" id="CHEBI:37565"/>
    </ligand>
</feature>
<evidence type="ECO:0000256" key="6">
    <source>
        <dbReference type="ARBA" id="ARBA00023135"/>
    </source>
</evidence>
<dbReference type="InterPro" id="IPR042101">
    <property type="entry name" value="SRP54_N_sf"/>
</dbReference>
<evidence type="ECO:0000256" key="1">
    <source>
        <dbReference type="ARBA" id="ARBA00005450"/>
    </source>
</evidence>
<evidence type="ECO:0000256" key="9">
    <source>
        <dbReference type="HAMAP-Rule" id="MF_00306"/>
    </source>
</evidence>
<feature type="domain" description="SRP54-type proteins GTP-binding" evidence="10">
    <location>
        <begin position="268"/>
        <end position="281"/>
    </location>
</feature>
<dbReference type="SUPFAM" id="SSF52540">
    <property type="entry name" value="P-loop containing nucleoside triphosphate hydrolases"/>
    <property type="match status" value="1"/>
</dbReference>
<evidence type="ECO:0000256" key="7">
    <source>
        <dbReference type="ARBA" id="ARBA00023274"/>
    </source>
</evidence>
<dbReference type="GO" id="GO:0003924">
    <property type="term" value="F:GTPase activity"/>
    <property type="evidence" value="ECO:0007669"/>
    <property type="project" value="UniProtKB-UniRule"/>
</dbReference>
<dbReference type="PANTHER" id="PTHR11564">
    <property type="entry name" value="SIGNAL RECOGNITION PARTICLE 54K PROTEIN SRP54"/>
    <property type="match status" value="1"/>
</dbReference>
<keyword evidence="9" id="KW-0963">Cytoplasm</keyword>
<reference evidence="11 12" key="1">
    <citation type="submission" date="2017-04" db="EMBL/GenBank/DDBJ databases">
        <authorList>
            <person name="Afonso C.L."/>
            <person name="Miller P.J."/>
            <person name="Scott M.A."/>
            <person name="Spackman E."/>
            <person name="Goraichik I."/>
            <person name="Dimitrov K.M."/>
            <person name="Suarez D.L."/>
            <person name="Swayne D.E."/>
        </authorList>
    </citation>
    <scope>NUCLEOTIDE SEQUENCE [LARGE SCALE GENOMIC DNA]</scope>
    <source>
        <strain evidence="11 12">DSM 3385</strain>
    </source>
</reference>
<gene>
    <name evidence="9" type="primary">ffh</name>
    <name evidence="11" type="ORF">SAMN02746065_11392</name>
</gene>
<evidence type="ECO:0000256" key="3">
    <source>
        <dbReference type="ARBA" id="ARBA00022801"/>
    </source>
</evidence>
<keyword evidence="5 9" id="KW-0342">GTP-binding</keyword>
<dbReference type="CDD" id="cd18539">
    <property type="entry name" value="SRP_G"/>
    <property type="match status" value="1"/>
</dbReference>
<dbReference type="SMART" id="SM00963">
    <property type="entry name" value="SRP54_N"/>
    <property type="match status" value="1"/>
</dbReference>
<dbReference type="SUPFAM" id="SSF47446">
    <property type="entry name" value="Signal peptide-binding domain"/>
    <property type="match status" value="1"/>
</dbReference>
<keyword evidence="7 9" id="KW-0687">Ribonucleoprotein</keyword>
<dbReference type="GO" id="GO:0005525">
    <property type="term" value="F:GTP binding"/>
    <property type="evidence" value="ECO:0007669"/>
    <property type="project" value="UniProtKB-UniRule"/>
</dbReference>
<dbReference type="NCBIfam" id="TIGR00959">
    <property type="entry name" value="ffh"/>
    <property type="match status" value="1"/>
</dbReference>
<evidence type="ECO:0000256" key="8">
    <source>
        <dbReference type="ARBA" id="ARBA00048027"/>
    </source>
</evidence>
<dbReference type="InterPro" id="IPR004125">
    <property type="entry name" value="Signal_recog_particle_SRP54_M"/>
</dbReference>
<dbReference type="InterPro" id="IPR000897">
    <property type="entry name" value="SRP54_GTPase_dom"/>
</dbReference>
<dbReference type="Proteomes" id="UP000192418">
    <property type="component" value="Unassembled WGS sequence"/>
</dbReference>
<comment type="catalytic activity">
    <reaction evidence="8 9">
        <text>GTP + H2O = GDP + phosphate + H(+)</text>
        <dbReference type="Rhea" id="RHEA:19669"/>
        <dbReference type="ChEBI" id="CHEBI:15377"/>
        <dbReference type="ChEBI" id="CHEBI:15378"/>
        <dbReference type="ChEBI" id="CHEBI:37565"/>
        <dbReference type="ChEBI" id="CHEBI:43474"/>
        <dbReference type="ChEBI" id="CHEBI:58189"/>
        <dbReference type="EC" id="3.6.5.4"/>
    </reaction>
</comment>
<dbReference type="InterPro" id="IPR003593">
    <property type="entry name" value="AAA+_ATPase"/>
</dbReference>
<keyword evidence="2 9" id="KW-0547">Nucleotide-binding</keyword>
<dbReference type="InterPro" id="IPR004780">
    <property type="entry name" value="SRP"/>
</dbReference>
<organism evidence="11 12">
    <name type="scientific">Desulfocicer vacuolatum DSM 3385</name>
    <dbReference type="NCBI Taxonomy" id="1121400"/>
    <lineage>
        <taxon>Bacteria</taxon>
        <taxon>Pseudomonadati</taxon>
        <taxon>Thermodesulfobacteriota</taxon>
        <taxon>Desulfobacteria</taxon>
        <taxon>Desulfobacterales</taxon>
        <taxon>Desulfobacteraceae</taxon>
        <taxon>Desulfocicer</taxon>
    </lineage>
</organism>
<dbReference type="GO" id="GO:0048500">
    <property type="term" value="C:signal recognition particle"/>
    <property type="evidence" value="ECO:0007669"/>
    <property type="project" value="UniProtKB-UniRule"/>
</dbReference>
<dbReference type="Pfam" id="PF02978">
    <property type="entry name" value="SRP_SPB"/>
    <property type="match status" value="1"/>
</dbReference>
<dbReference type="STRING" id="1121400.SAMN02746065_11392"/>
<accession>A0A1W2CQR4</accession>
<name>A0A1W2CQR4_9BACT</name>
<keyword evidence="12" id="KW-1185">Reference proteome</keyword>
<evidence type="ECO:0000313" key="11">
    <source>
        <dbReference type="EMBL" id="SMC87597.1"/>
    </source>
</evidence>
<feature type="binding site" evidence="9">
    <location>
        <begin position="189"/>
        <end position="193"/>
    </location>
    <ligand>
        <name>GTP</name>
        <dbReference type="ChEBI" id="CHEBI:37565"/>
    </ligand>
</feature>
<dbReference type="PANTHER" id="PTHR11564:SF5">
    <property type="entry name" value="SIGNAL RECOGNITION PARTICLE SUBUNIT SRP54"/>
    <property type="match status" value="1"/>
</dbReference>
<comment type="function">
    <text evidence="9">Involved in targeting and insertion of nascent membrane proteins into the cytoplasmic membrane. Binds to the hydrophobic signal sequence of the ribosome-nascent chain (RNC) as it emerges from the ribosomes. The SRP-RNC complex is then targeted to the cytoplasmic membrane where it interacts with the SRP receptor FtsY.</text>
</comment>
<dbReference type="InterPro" id="IPR022941">
    <property type="entry name" value="SRP54"/>
</dbReference>
<evidence type="ECO:0000256" key="4">
    <source>
        <dbReference type="ARBA" id="ARBA00022884"/>
    </source>
</evidence>
<dbReference type="Pfam" id="PF02881">
    <property type="entry name" value="SRP54_N"/>
    <property type="match status" value="1"/>
</dbReference>
<dbReference type="PROSITE" id="PS00300">
    <property type="entry name" value="SRP54"/>
    <property type="match status" value="1"/>
</dbReference>
<dbReference type="RefSeq" id="WP_084069835.1">
    <property type="nucleotide sequence ID" value="NZ_FWXY01000013.1"/>
</dbReference>
<comment type="domain">
    <text evidence="9">Composed of three domains: the N-terminal N domain, which is responsible for interactions with the ribosome, the central G domain, which binds GTP, and the C-terminal M domain, which binds the RNA and the signal sequence of the RNC.</text>
</comment>
<dbReference type="EMBL" id="FWXY01000013">
    <property type="protein sequence ID" value="SMC87597.1"/>
    <property type="molecule type" value="Genomic_DNA"/>
</dbReference>
<keyword evidence="6 9" id="KW-0733">Signal recognition particle</keyword>
<evidence type="ECO:0000313" key="12">
    <source>
        <dbReference type="Proteomes" id="UP000192418"/>
    </source>
</evidence>
<sequence>MFDNLSDKLNSAFKKLKGRGTLTEKNIEEGLKQVRMALLEADVNYRVAKKVISDIKERALGQEVMDSLTPGQQVIKIVFDEFTRMMGDSHKGLNLEGRKPAAVMLVGLQGSGKTTTAGKLGLYLRKKGKKPFLVPVDVYRPAAIDQLKKIGKQLDLPVFPSTTDMEPLAICEQAVAMGREKGYDTLILDTAGRLHVDEALMAELQGIRKGVHPSEILLVADAMTGQDAVNIAGSFDETVGLDGIVLTKMDGDARGGAALSIKAVTGKPLKFIGMGEKSTDLEPFHPERMASRILGMGDTLSFIEKAQEAVDIKGAEALEKKLRKNQFTLEDFRDQMASVKKMGSIKDLIGMLPGVNTKQLKDMNIDEREFVRIEAIINSMTPDERRNHGIIKSSRKKRIAKGSGVTVQDVNKLLKSYTQTMKMVKKFNKGGMRSLKNMLPF</sequence>